<comment type="caution">
    <text evidence="3">The sequence shown here is derived from an EMBL/GenBank/DDBJ whole genome shotgun (WGS) entry which is preliminary data.</text>
</comment>
<evidence type="ECO:0000259" key="2">
    <source>
        <dbReference type="PROSITE" id="PS51918"/>
    </source>
</evidence>
<dbReference type="PANTHER" id="PTHR42731:SF1">
    <property type="entry name" value="RADICAL SAM DOMAIN PROTEIN"/>
    <property type="match status" value="1"/>
</dbReference>
<dbReference type="InterPro" id="IPR006158">
    <property type="entry name" value="Cobalamin-bd"/>
</dbReference>
<name>A0A660SKQ3_UNCW3</name>
<evidence type="ECO:0000313" key="4">
    <source>
        <dbReference type="Proteomes" id="UP000268469"/>
    </source>
</evidence>
<dbReference type="InterPro" id="IPR006638">
    <property type="entry name" value="Elp3/MiaA/NifB-like_rSAM"/>
</dbReference>
<protein>
    <submittedName>
        <fullName evidence="3">TIGR03960 family B12-binding radical SAM protein</fullName>
    </submittedName>
</protein>
<dbReference type="Pfam" id="PF04055">
    <property type="entry name" value="Radical_SAM"/>
    <property type="match status" value="1"/>
</dbReference>
<dbReference type="EMBL" id="QNBE01000009">
    <property type="protein sequence ID" value="RKX71425.1"/>
    <property type="molecule type" value="Genomic_DNA"/>
</dbReference>
<dbReference type="CDD" id="cd01335">
    <property type="entry name" value="Radical_SAM"/>
    <property type="match status" value="1"/>
</dbReference>
<evidence type="ECO:0000313" key="3">
    <source>
        <dbReference type="EMBL" id="RKX71425.1"/>
    </source>
</evidence>
<dbReference type="NCBIfam" id="TIGR03960">
    <property type="entry name" value="rSAM_fuse_unch"/>
    <property type="match status" value="1"/>
</dbReference>
<dbReference type="InterPro" id="IPR045784">
    <property type="entry name" value="Radical_SAM_N2"/>
</dbReference>
<dbReference type="PROSITE" id="PS51332">
    <property type="entry name" value="B12_BINDING"/>
    <property type="match status" value="1"/>
</dbReference>
<feature type="domain" description="Radical SAM core" evidence="2">
    <location>
        <begin position="223"/>
        <end position="455"/>
    </location>
</feature>
<dbReference type="NCBIfam" id="TIGR03936">
    <property type="entry name" value="sam_1_link_chp"/>
    <property type="match status" value="1"/>
</dbReference>
<sequence length="799" mass="92267">MVDHLLPLVKKPIRYTDHELNLPGLKSSRVRICLAFPDVYEIGMSNLGIRILYHILNRAGFHVERSFAPWTDLGQLLRREGIPWVSLETRTPLKDFDLIGFSIHTELSVTTALYMLDLAQIPIHAEDRGKNDPIIIAGGPVVYNPLPLIPFIDAFVIGDGEEVMVEIARVLEPGRREENLSRLAQIEGVYVPAENHGRKIKKRTITHLKEEDFPMPPLLPICELTHDRLAIEVARGCLWGCRFCQAGFVNRPLRNRNPDEILRLAERGVRKTGWEEVSLLAFSILDYPGLSPLLEKLSDSLSRRGVGISLPSIRGELLTDELLMSLSRVRRSGLTFAPETGSSRLRKIINKEIEEERIFQNLKKAYELGWRQVKFYFMVGLPGETDEDVDELIRMIKEIGRMGRRRGVKVSIAPFVPKPHTPFQWAPLPNREELMEKINRIRGSIRRSNVKITYHNPELSWIESIIARGDERLAPVLETVYQKGGHFEDWSEYFSIRRWREAFEENSYQPVPLKEQTELPWDFIDVGIDKDFLKREWIKAKEGKITENCRLSGCQGCGACDGKMEKETEPLIHYRVEVVKRKPVPTPVRYRLKYTVGEAYRFASHLDITRAIYRTFRRSDLPVAFSQGFNPHPRVSFGPPKPVGVLSQGEYLDFRLNQYYFGNIIAELNSAFPPDLRAVAIRPIRADIPSLTDLINIHHYVIEGEGLRMEKLSEIKSSDKIILERKKDSSTEYIDIKPDIFRITYNGRLELYLFFGKWRAKLWEVINYLYGREMMGRLRITRIDQMILSKGKLYSPLNL</sequence>
<evidence type="ECO:0000259" key="1">
    <source>
        <dbReference type="PROSITE" id="PS51332"/>
    </source>
</evidence>
<dbReference type="Gene3D" id="3.80.30.20">
    <property type="entry name" value="tm_1862 like domain"/>
    <property type="match status" value="1"/>
</dbReference>
<dbReference type="InterPro" id="IPR023404">
    <property type="entry name" value="rSAM_horseshoe"/>
</dbReference>
<dbReference type="GO" id="GO:0051536">
    <property type="term" value="F:iron-sulfur cluster binding"/>
    <property type="evidence" value="ECO:0007669"/>
    <property type="project" value="InterPro"/>
</dbReference>
<dbReference type="GO" id="GO:0003824">
    <property type="term" value="F:catalytic activity"/>
    <property type="evidence" value="ECO:0007669"/>
    <property type="project" value="InterPro"/>
</dbReference>
<dbReference type="Proteomes" id="UP000268469">
    <property type="component" value="Unassembled WGS sequence"/>
</dbReference>
<dbReference type="GO" id="GO:0031419">
    <property type="term" value="F:cobalamin binding"/>
    <property type="evidence" value="ECO:0007669"/>
    <property type="project" value="InterPro"/>
</dbReference>
<accession>A0A660SKQ3</accession>
<dbReference type="SFLD" id="SFLDS00029">
    <property type="entry name" value="Radical_SAM"/>
    <property type="match status" value="1"/>
</dbReference>
<dbReference type="SUPFAM" id="SSF102114">
    <property type="entry name" value="Radical SAM enzymes"/>
    <property type="match status" value="1"/>
</dbReference>
<proteinExistence type="predicted"/>
<dbReference type="InterPro" id="IPR023862">
    <property type="entry name" value="CHP03960_rSAM"/>
</dbReference>
<dbReference type="GO" id="GO:0046872">
    <property type="term" value="F:metal ion binding"/>
    <property type="evidence" value="ECO:0007669"/>
    <property type="project" value="InterPro"/>
</dbReference>
<dbReference type="InterPro" id="IPR007197">
    <property type="entry name" value="rSAM"/>
</dbReference>
<dbReference type="Pfam" id="PF10105">
    <property type="entry name" value="DUF2344"/>
    <property type="match status" value="1"/>
</dbReference>
<dbReference type="InterPro" id="IPR018768">
    <property type="entry name" value="DUF2344"/>
</dbReference>
<feature type="domain" description="B12-binding" evidence="1">
    <location>
        <begin position="29"/>
        <end position="178"/>
    </location>
</feature>
<dbReference type="InterPro" id="IPR058240">
    <property type="entry name" value="rSAM_sf"/>
</dbReference>
<reference evidence="3 4" key="1">
    <citation type="submission" date="2018-06" db="EMBL/GenBank/DDBJ databases">
        <title>Extensive metabolic versatility and redundancy in microbially diverse, dynamic hydrothermal sediments.</title>
        <authorList>
            <person name="Dombrowski N."/>
            <person name="Teske A."/>
            <person name="Baker B.J."/>
        </authorList>
    </citation>
    <scope>NUCLEOTIDE SEQUENCE [LARGE SCALE GENOMIC DNA]</scope>
    <source>
        <strain evidence="3">B36_G15</strain>
    </source>
</reference>
<dbReference type="PANTHER" id="PTHR42731">
    <property type="entry name" value="SLL1084 PROTEIN"/>
    <property type="match status" value="1"/>
</dbReference>
<dbReference type="PROSITE" id="PS51918">
    <property type="entry name" value="RADICAL_SAM"/>
    <property type="match status" value="1"/>
</dbReference>
<dbReference type="SFLD" id="SFLDG01082">
    <property type="entry name" value="B12-binding_domain_containing"/>
    <property type="match status" value="1"/>
</dbReference>
<dbReference type="Gene3D" id="3.40.50.280">
    <property type="entry name" value="Cobalamin-binding domain"/>
    <property type="match status" value="1"/>
</dbReference>
<gene>
    <name evidence="3" type="ORF">DRP53_01590</name>
</gene>
<organism evidence="3 4">
    <name type="scientific">candidate division WOR-3 bacterium</name>
    <dbReference type="NCBI Taxonomy" id="2052148"/>
    <lineage>
        <taxon>Bacteria</taxon>
        <taxon>Bacteria division WOR-3</taxon>
    </lineage>
</organism>
<dbReference type="Pfam" id="PF19864">
    <property type="entry name" value="Radical_SAM_N2"/>
    <property type="match status" value="1"/>
</dbReference>
<dbReference type="SMART" id="SM00729">
    <property type="entry name" value="Elp3"/>
    <property type="match status" value="1"/>
</dbReference>
<dbReference type="AlphaFoldDB" id="A0A660SKQ3"/>